<dbReference type="EMBL" id="RIBS01000005">
    <property type="protein sequence ID" value="RNF83166.1"/>
    <property type="molecule type" value="Genomic_DNA"/>
</dbReference>
<comment type="caution">
    <text evidence="1">The sequence shown here is derived from an EMBL/GenBank/DDBJ whole genome shotgun (WGS) entry which is preliminary data.</text>
</comment>
<evidence type="ECO:0000313" key="2">
    <source>
        <dbReference type="Proteomes" id="UP000267049"/>
    </source>
</evidence>
<protein>
    <submittedName>
        <fullName evidence="1">DUF3011 domain-containing protein</fullName>
    </submittedName>
</protein>
<evidence type="ECO:0000313" key="1">
    <source>
        <dbReference type="EMBL" id="RNF83166.1"/>
    </source>
</evidence>
<dbReference type="RefSeq" id="WP_123088298.1">
    <property type="nucleotide sequence ID" value="NZ_RIBS01000005.1"/>
</dbReference>
<dbReference type="InterPro" id="IPR021381">
    <property type="entry name" value="DUF3011"/>
</dbReference>
<reference evidence="1 2" key="1">
    <citation type="submission" date="2018-11" db="EMBL/GenBank/DDBJ databases">
        <title>Lysobacter cryohumiis sp. nov., isolated from soil in the Tianshan Mountains, Xinjiang, China.</title>
        <authorList>
            <person name="Luo Y."/>
            <person name="Sheng H."/>
        </authorList>
    </citation>
    <scope>NUCLEOTIDE SEQUENCE [LARGE SCALE GENOMIC DNA]</scope>
    <source>
        <strain evidence="1 2">ZS60</strain>
    </source>
</reference>
<name>A0A3M8SUL3_9GAMM</name>
<dbReference type="AlphaFoldDB" id="A0A3M8SUL3"/>
<gene>
    <name evidence="1" type="ORF">EER27_11680</name>
</gene>
<dbReference type="Proteomes" id="UP000267049">
    <property type="component" value="Unassembled WGS sequence"/>
</dbReference>
<sequence>MHKHTVATLALMVAVLWPARDAVAQQAERQPGGRYLQCESIGGRTRECAVAADDEVQLSRQLSRMPCVEGRSWGRNRDAIWVSSGCRAQFAVTGHGEGRTLRCESRDGRSTHCPADTREGVQLQRQLSKSQCIFGEDWGWDEQAIWVTDGCRADFLVPGGRHADAAMQRVRCESKGGGHASCDADAGPNVRLLRQLSDAPCVEGQSWGVRPGEIWVDHGCRGDFEFQRATQDPR</sequence>
<dbReference type="OrthoDB" id="6052310at2"/>
<dbReference type="Pfam" id="PF11218">
    <property type="entry name" value="DUF3011"/>
    <property type="match status" value="2"/>
</dbReference>
<proteinExistence type="predicted"/>
<keyword evidence="2" id="KW-1185">Reference proteome</keyword>
<accession>A0A3M8SUL3</accession>
<organism evidence="1 2">
    <name type="scientific">Montanilutibacter psychrotolerans</name>
    <dbReference type="NCBI Taxonomy" id="1327343"/>
    <lineage>
        <taxon>Bacteria</taxon>
        <taxon>Pseudomonadati</taxon>
        <taxon>Pseudomonadota</taxon>
        <taxon>Gammaproteobacteria</taxon>
        <taxon>Lysobacterales</taxon>
        <taxon>Lysobacteraceae</taxon>
        <taxon>Montanilutibacter</taxon>
    </lineage>
</organism>